<proteinExistence type="predicted"/>
<evidence type="ECO:0000313" key="2">
    <source>
        <dbReference type="EMBL" id="MBW31282.1"/>
    </source>
</evidence>
<keyword evidence="1" id="KW-0812">Transmembrane</keyword>
<name>A0A2M3ZS16_9DIPT</name>
<protein>
    <submittedName>
        <fullName evidence="2">Putative secreted peptide</fullName>
    </submittedName>
</protein>
<keyword evidence="1" id="KW-0472">Membrane</keyword>
<sequence>MDGRFPVVSVGHIVIGVVVVGTTVVSRCAARIVTTVGYSGTRLLLVAGQRCGTSAEPVCHWIVLQQFAQHVRDRIVDLLAGDALRQLCMMMQIIVG</sequence>
<dbReference type="AlphaFoldDB" id="A0A2M3ZS16"/>
<accession>A0A2M3ZS16</accession>
<organism evidence="2">
    <name type="scientific">Anopheles braziliensis</name>
    <dbReference type="NCBI Taxonomy" id="58242"/>
    <lineage>
        <taxon>Eukaryota</taxon>
        <taxon>Metazoa</taxon>
        <taxon>Ecdysozoa</taxon>
        <taxon>Arthropoda</taxon>
        <taxon>Hexapoda</taxon>
        <taxon>Insecta</taxon>
        <taxon>Pterygota</taxon>
        <taxon>Neoptera</taxon>
        <taxon>Endopterygota</taxon>
        <taxon>Diptera</taxon>
        <taxon>Nematocera</taxon>
        <taxon>Culicoidea</taxon>
        <taxon>Culicidae</taxon>
        <taxon>Anophelinae</taxon>
        <taxon>Anopheles</taxon>
    </lineage>
</organism>
<evidence type="ECO:0000256" key="1">
    <source>
        <dbReference type="SAM" id="Phobius"/>
    </source>
</evidence>
<reference evidence="2" key="1">
    <citation type="submission" date="2018-01" db="EMBL/GenBank/DDBJ databases">
        <title>An insight into the sialome of Amazonian anophelines.</title>
        <authorList>
            <person name="Ribeiro J.M."/>
            <person name="Scarpassa V."/>
            <person name="Calvo E."/>
        </authorList>
    </citation>
    <scope>NUCLEOTIDE SEQUENCE</scope>
    <source>
        <tissue evidence="2">Salivary glands</tissue>
    </source>
</reference>
<keyword evidence="1" id="KW-1133">Transmembrane helix</keyword>
<feature type="transmembrane region" description="Helical" evidence="1">
    <location>
        <begin position="6"/>
        <end position="25"/>
    </location>
</feature>
<dbReference type="EMBL" id="GGFM01010531">
    <property type="protein sequence ID" value="MBW31282.1"/>
    <property type="molecule type" value="Transcribed_RNA"/>
</dbReference>